<accession>A0A9W6VID0</accession>
<protein>
    <submittedName>
        <fullName evidence="2">Uncharacterized protein</fullName>
    </submittedName>
</protein>
<feature type="transmembrane region" description="Helical" evidence="1">
    <location>
        <begin position="5"/>
        <end position="23"/>
    </location>
</feature>
<reference evidence="2" key="1">
    <citation type="submission" date="2023-03" db="EMBL/GenBank/DDBJ databases">
        <title>Amycolatopsis taiwanensis NBRC 103393.</title>
        <authorList>
            <person name="Ichikawa N."/>
            <person name="Sato H."/>
            <person name="Tonouchi N."/>
        </authorList>
    </citation>
    <scope>NUCLEOTIDE SEQUENCE</scope>
    <source>
        <strain evidence="2">NBRC 103393</strain>
    </source>
</reference>
<dbReference type="AlphaFoldDB" id="A0A9W6VID0"/>
<evidence type="ECO:0000256" key="1">
    <source>
        <dbReference type="SAM" id="Phobius"/>
    </source>
</evidence>
<dbReference type="Proteomes" id="UP001165136">
    <property type="component" value="Unassembled WGS sequence"/>
</dbReference>
<feature type="transmembrane region" description="Helical" evidence="1">
    <location>
        <begin position="29"/>
        <end position="50"/>
    </location>
</feature>
<keyword evidence="1" id="KW-0472">Membrane</keyword>
<keyword evidence="3" id="KW-1185">Reference proteome</keyword>
<dbReference type="RefSeq" id="WP_027941483.1">
    <property type="nucleotide sequence ID" value="NZ_BSTI01000008.1"/>
</dbReference>
<organism evidence="2 3">
    <name type="scientific">Amycolatopsis taiwanensis</name>
    <dbReference type="NCBI Taxonomy" id="342230"/>
    <lineage>
        <taxon>Bacteria</taxon>
        <taxon>Bacillati</taxon>
        <taxon>Actinomycetota</taxon>
        <taxon>Actinomycetes</taxon>
        <taxon>Pseudonocardiales</taxon>
        <taxon>Pseudonocardiaceae</taxon>
        <taxon>Amycolatopsis</taxon>
    </lineage>
</organism>
<dbReference type="EMBL" id="BSTI01000008">
    <property type="protein sequence ID" value="GLY67371.1"/>
    <property type="molecule type" value="Genomic_DNA"/>
</dbReference>
<gene>
    <name evidence="2" type="ORF">Atai01_39900</name>
</gene>
<proteinExistence type="predicted"/>
<evidence type="ECO:0000313" key="2">
    <source>
        <dbReference type="EMBL" id="GLY67371.1"/>
    </source>
</evidence>
<sequence length="59" mass="6170">MFWKIVGALIVAWVAFMIVGSLVGFLVKAVLVIAIVAGVGVLGAAAYRGLKGGNRKQIR</sequence>
<name>A0A9W6VID0_9PSEU</name>
<keyword evidence="1" id="KW-0812">Transmembrane</keyword>
<comment type="caution">
    <text evidence="2">The sequence shown here is derived from an EMBL/GenBank/DDBJ whole genome shotgun (WGS) entry which is preliminary data.</text>
</comment>
<keyword evidence="1" id="KW-1133">Transmembrane helix</keyword>
<evidence type="ECO:0000313" key="3">
    <source>
        <dbReference type="Proteomes" id="UP001165136"/>
    </source>
</evidence>